<dbReference type="RefSeq" id="WP_210580666.1">
    <property type="nucleotide sequence ID" value="NZ_LK995520.1"/>
</dbReference>
<proteinExistence type="predicted"/>
<reference evidence="1" key="1">
    <citation type="submission" date="2014-07" db="EMBL/GenBank/DDBJ databases">
        <authorList>
            <person name="Zhang J.E."/>
            <person name="Yang H."/>
            <person name="Guo J."/>
            <person name="Deng Z."/>
            <person name="Luo H."/>
            <person name="Luo M."/>
            <person name="Zhao B."/>
        </authorList>
    </citation>
    <scope>NUCLEOTIDE SEQUENCE</scope>
    <source>
        <strain evidence="1">AM4</strain>
    </source>
</reference>
<dbReference type="EMBL" id="LK995520">
    <property type="protein sequence ID" value="CED91708.1"/>
    <property type="molecule type" value="Genomic_DNA"/>
</dbReference>
<sequence>NLMNKPWGEHIIPDIQQQAWDQVAAVRATGTNTPIHWHIAEQELYERLLELQKHNKFPATIKLFLTPPNYY</sequence>
<evidence type="ECO:0000313" key="1">
    <source>
        <dbReference type="EMBL" id="CED91708.1"/>
    </source>
</evidence>
<dbReference type="AlphaFoldDB" id="A0A1L7RQ87"/>
<gene>
    <name evidence="1" type="ORF">AAM4_1876</name>
</gene>
<protein>
    <submittedName>
        <fullName evidence="1">Uncharacterized protein</fullName>
    </submittedName>
</protein>
<feature type="non-terminal residue" evidence="1">
    <location>
        <position position="1"/>
    </location>
</feature>
<organism evidence="1">
    <name type="scientific">Actinomyces succiniciruminis</name>
    <dbReference type="NCBI Taxonomy" id="1522002"/>
    <lineage>
        <taxon>Bacteria</taxon>
        <taxon>Bacillati</taxon>
        <taxon>Actinomycetota</taxon>
        <taxon>Actinomycetes</taxon>
        <taxon>Actinomycetales</taxon>
        <taxon>Actinomycetaceae</taxon>
        <taxon>Actinomyces</taxon>
    </lineage>
</organism>
<accession>A0A1L7RQ87</accession>
<name>A0A1L7RQ87_9ACTO</name>